<proteinExistence type="predicted"/>
<sequence length="57" mass="6395">MEQIKEIRRAVAKALETRGLDNREFLRQIRAGEQDDGPYMTGALACAAMMTKQPARS</sequence>
<protein>
    <submittedName>
        <fullName evidence="1">Uncharacterized protein</fullName>
    </submittedName>
</protein>
<organism evidence="1 2">
    <name type="scientific">Novosphingobium lindaniclasticum LE124</name>
    <dbReference type="NCBI Taxonomy" id="1096930"/>
    <lineage>
        <taxon>Bacteria</taxon>
        <taxon>Pseudomonadati</taxon>
        <taxon>Pseudomonadota</taxon>
        <taxon>Alphaproteobacteria</taxon>
        <taxon>Sphingomonadales</taxon>
        <taxon>Sphingomonadaceae</taxon>
        <taxon>Novosphingobium</taxon>
    </lineage>
</organism>
<keyword evidence="2" id="KW-1185">Reference proteome</keyword>
<dbReference type="Proteomes" id="UP000015527">
    <property type="component" value="Unassembled WGS sequence"/>
</dbReference>
<accession>T0IJ32</accession>
<reference evidence="1 2" key="1">
    <citation type="journal article" date="2013" name="Genome Announc.">
        <title>Genome Sequence of Novosphingobium lindaniclasticum LE124T, Isolated from a Hexachlorocyclohexane Dumpsite.</title>
        <authorList>
            <person name="Saxena A."/>
            <person name="Nayyar N."/>
            <person name="Sangwan N."/>
            <person name="Kumari R."/>
            <person name="Khurana J.P."/>
            <person name="Lal R."/>
        </authorList>
    </citation>
    <scope>NUCLEOTIDE SEQUENCE [LARGE SCALE GENOMIC DNA]</scope>
    <source>
        <strain evidence="1 2">LE124</strain>
    </source>
</reference>
<evidence type="ECO:0000313" key="2">
    <source>
        <dbReference type="Proteomes" id="UP000015527"/>
    </source>
</evidence>
<dbReference type="PATRIC" id="fig|1096930.3.peg.3704"/>
<dbReference type="AlphaFoldDB" id="T0IJ32"/>
<name>T0IJ32_9SPHN</name>
<evidence type="ECO:0000313" key="1">
    <source>
        <dbReference type="EMBL" id="EQB09664.1"/>
    </source>
</evidence>
<comment type="caution">
    <text evidence="1">The sequence shown here is derived from an EMBL/GenBank/DDBJ whole genome shotgun (WGS) entry which is preliminary data.</text>
</comment>
<gene>
    <name evidence="1" type="ORF">L284_18755</name>
</gene>
<dbReference type="EMBL" id="ATHL01000127">
    <property type="protein sequence ID" value="EQB09664.1"/>
    <property type="molecule type" value="Genomic_DNA"/>
</dbReference>
<dbReference type="RefSeq" id="WP_021235502.1">
    <property type="nucleotide sequence ID" value="NZ_ATHL01000127.1"/>
</dbReference>